<accession>A0A0J1BM43</accession>
<gene>
    <name evidence="1" type="ORF">RISK_000679</name>
</gene>
<dbReference type="AlphaFoldDB" id="A0A0J1BM43"/>
<evidence type="ECO:0000313" key="2">
    <source>
        <dbReference type="Proteomes" id="UP000036367"/>
    </source>
</evidence>
<name>A0A0J1BM43_RHOIS</name>
<keyword evidence="2" id="KW-1185">Reference proteome</keyword>
<reference evidence="1" key="1">
    <citation type="submission" date="2015-05" db="EMBL/GenBank/DDBJ databases">
        <title>Permanent draft genome of Rhodopirellula islandicus K833.</title>
        <authorList>
            <person name="Kizina J."/>
            <person name="Richter M."/>
            <person name="Glockner F.O."/>
            <person name="Harder J."/>
        </authorList>
    </citation>
    <scope>NUCLEOTIDE SEQUENCE [LARGE SCALE GENOMIC DNA]</scope>
    <source>
        <strain evidence="1">K833</strain>
    </source>
</reference>
<protein>
    <submittedName>
        <fullName evidence="1">Uncharacterized protein</fullName>
    </submittedName>
</protein>
<dbReference type="Proteomes" id="UP000036367">
    <property type="component" value="Unassembled WGS sequence"/>
</dbReference>
<sequence>MRLKRFEKPFSGVAASSGIWPGLGLASVGVVSRSASSRCSNA</sequence>
<evidence type="ECO:0000313" key="1">
    <source>
        <dbReference type="EMBL" id="KLU07601.1"/>
    </source>
</evidence>
<dbReference type="PATRIC" id="fig|595434.4.peg.658"/>
<organism evidence="1 2">
    <name type="scientific">Rhodopirellula islandica</name>
    <dbReference type="NCBI Taxonomy" id="595434"/>
    <lineage>
        <taxon>Bacteria</taxon>
        <taxon>Pseudomonadati</taxon>
        <taxon>Planctomycetota</taxon>
        <taxon>Planctomycetia</taxon>
        <taxon>Pirellulales</taxon>
        <taxon>Pirellulaceae</taxon>
        <taxon>Rhodopirellula</taxon>
    </lineage>
</organism>
<proteinExistence type="predicted"/>
<comment type="caution">
    <text evidence="1">The sequence shown here is derived from an EMBL/GenBank/DDBJ whole genome shotgun (WGS) entry which is preliminary data.</text>
</comment>
<dbReference type="EMBL" id="LECT01000006">
    <property type="protein sequence ID" value="KLU07601.1"/>
    <property type="molecule type" value="Genomic_DNA"/>
</dbReference>